<protein>
    <submittedName>
        <fullName evidence="2">Class I SAM-dependent methyltransferase</fullName>
    </submittedName>
</protein>
<keyword evidence="3" id="KW-1185">Reference proteome</keyword>
<dbReference type="InterPro" id="IPR013216">
    <property type="entry name" value="Methyltransf_11"/>
</dbReference>
<dbReference type="SUPFAM" id="SSF53335">
    <property type="entry name" value="S-adenosyl-L-methionine-dependent methyltransferases"/>
    <property type="match status" value="1"/>
</dbReference>
<comment type="caution">
    <text evidence="2">The sequence shown here is derived from an EMBL/GenBank/DDBJ whole genome shotgun (WGS) entry which is preliminary data.</text>
</comment>
<dbReference type="PANTHER" id="PTHR43861">
    <property type="entry name" value="TRANS-ACONITATE 2-METHYLTRANSFERASE-RELATED"/>
    <property type="match status" value="1"/>
</dbReference>
<dbReference type="AlphaFoldDB" id="A0A3A4AXD9"/>
<evidence type="ECO:0000313" key="3">
    <source>
        <dbReference type="Proteomes" id="UP000265768"/>
    </source>
</evidence>
<dbReference type="Proteomes" id="UP000265768">
    <property type="component" value="Unassembled WGS sequence"/>
</dbReference>
<keyword evidence="2" id="KW-0808">Transferase</keyword>
<dbReference type="OrthoDB" id="9805171at2"/>
<organism evidence="2 3">
    <name type="scientific">Bailinhaonella thermotolerans</name>
    <dbReference type="NCBI Taxonomy" id="1070861"/>
    <lineage>
        <taxon>Bacteria</taxon>
        <taxon>Bacillati</taxon>
        <taxon>Actinomycetota</taxon>
        <taxon>Actinomycetes</taxon>
        <taxon>Streptosporangiales</taxon>
        <taxon>Streptosporangiaceae</taxon>
        <taxon>Bailinhaonella</taxon>
    </lineage>
</organism>
<dbReference type="GO" id="GO:0032259">
    <property type="term" value="P:methylation"/>
    <property type="evidence" value="ECO:0007669"/>
    <property type="project" value="UniProtKB-KW"/>
</dbReference>
<proteinExistence type="predicted"/>
<dbReference type="EMBL" id="QZEY01000009">
    <property type="protein sequence ID" value="RJL30493.1"/>
    <property type="molecule type" value="Genomic_DNA"/>
</dbReference>
<dbReference type="InterPro" id="IPR029063">
    <property type="entry name" value="SAM-dependent_MTases_sf"/>
</dbReference>
<name>A0A3A4AXD9_9ACTN</name>
<dbReference type="Gene3D" id="3.40.50.150">
    <property type="entry name" value="Vaccinia Virus protein VP39"/>
    <property type="match status" value="1"/>
</dbReference>
<dbReference type="GO" id="GO:0008757">
    <property type="term" value="F:S-adenosylmethionine-dependent methyltransferase activity"/>
    <property type="evidence" value="ECO:0007669"/>
    <property type="project" value="InterPro"/>
</dbReference>
<accession>A0A3A4AXD9</accession>
<gene>
    <name evidence="2" type="ORF">D5H75_23320</name>
</gene>
<evidence type="ECO:0000259" key="1">
    <source>
        <dbReference type="Pfam" id="PF08241"/>
    </source>
</evidence>
<keyword evidence="2" id="KW-0489">Methyltransferase</keyword>
<dbReference type="RefSeq" id="WP_119928641.1">
    <property type="nucleotide sequence ID" value="NZ_QZEY01000009.1"/>
</dbReference>
<feature type="domain" description="Methyltransferase type 11" evidence="1">
    <location>
        <begin position="51"/>
        <end position="143"/>
    </location>
</feature>
<dbReference type="CDD" id="cd02440">
    <property type="entry name" value="AdoMet_MTases"/>
    <property type="match status" value="1"/>
</dbReference>
<dbReference type="Pfam" id="PF08241">
    <property type="entry name" value="Methyltransf_11"/>
    <property type="match status" value="1"/>
</dbReference>
<sequence>MARQRGSQLAYSELQAAMLDEGKRRTKAAKLIAVLTHFLGRADLSGLTVADVGCSAGFIADELAGAGAARTLGIDIDVPGLRRAHDRFGERVGFVCADGERLPFPDGSIDVIVFNHIYEHVVDPDAVLADIRRVLSDDGVLYLGLGNRLGVMEPHYKLPFLSYLPPSLADRYVRASGRADHYHERFRTRPGLRRMLRDFHVWDYSLPVLVEPERFAGGDVVPGAVSKLPPAVLRGLLPIVPTYLWVATKTPRRPAGPALRHAPQYVRTR</sequence>
<evidence type="ECO:0000313" key="2">
    <source>
        <dbReference type="EMBL" id="RJL30493.1"/>
    </source>
</evidence>
<reference evidence="2 3" key="1">
    <citation type="submission" date="2018-09" db="EMBL/GenBank/DDBJ databases">
        <title>YIM 75507 draft genome.</title>
        <authorList>
            <person name="Tang S."/>
            <person name="Feng Y."/>
        </authorList>
    </citation>
    <scope>NUCLEOTIDE SEQUENCE [LARGE SCALE GENOMIC DNA]</scope>
    <source>
        <strain evidence="2 3">YIM 75507</strain>
    </source>
</reference>